<dbReference type="Proteomes" id="UP000233769">
    <property type="component" value="Chromosome tk0001"/>
</dbReference>
<dbReference type="InterPro" id="IPR052909">
    <property type="entry name" value="Transposase_6_like"/>
</dbReference>
<evidence type="ECO:0000259" key="1">
    <source>
        <dbReference type="Pfam" id="PF13340"/>
    </source>
</evidence>
<sequence length="132" mass="14902">MLSDAQWDELEPLIEACRPKAKTPPQELRRTISAILWRHQNGAKWRAIPEELGPWWRAAQIFIRWARAGVWERLLDRVQERGLALGMVFLDGSNVRAHQKAAGAAKRGDLRPSETIVKRLAAHVAAMAPKPA</sequence>
<feature type="domain" description="Insertion element IS402-like" evidence="1">
    <location>
        <begin position="2"/>
        <end position="74"/>
    </location>
</feature>
<dbReference type="EMBL" id="LT962688">
    <property type="protein sequence ID" value="SOR28768.1"/>
    <property type="molecule type" value="Genomic_DNA"/>
</dbReference>
<evidence type="ECO:0000313" key="4">
    <source>
        <dbReference type="EMBL" id="SOR32450.1"/>
    </source>
</evidence>
<dbReference type="InterPro" id="IPR025161">
    <property type="entry name" value="IS402-like_dom"/>
</dbReference>
<evidence type="ECO:0000313" key="3">
    <source>
        <dbReference type="EMBL" id="SOR28768.1"/>
    </source>
</evidence>
<evidence type="ECO:0000313" key="5">
    <source>
        <dbReference type="Proteomes" id="UP000233769"/>
    </source>
</evidence>
<dbReference type="Pfam" id="PF13340">
    <property type="entry name" value="DUF4096"/>
    <property type="match status" value="1"/>
</dbReference>
<protein>
    <submittedName>
        <fullName evidence="3">Transposase</fullName>
    </submittedName>
</protein>
<dbReference type="PANTHER" id="PTHR46637">
    <property type="entry name" value="TIS1421-TRANSPOSASE PROTEIN A"/>
    <property type="match status" value="1"/>
</dbReference>
<reference evidence="3" key="2">
    <citation type="submission" date="2017-10" db="EMBL/GenBank/DDBJ databases">
        <authorList>
            <person name="Banno H."/>
            <person name="Chua N.-H."/>
        </authorList>
    </citation>
    <scope>NUCLEOTIDE SEQUENCE [LARGE SCALE GENOMIC DNA]</scope>
    <source>
        <strain evidence="3">TK 0001</strain>
    </source>
</reference>
<dbReference type="EMBL" id="LT962688">
    <property type="protein sequence ID" value="SOR32450.1"/>
    <property type="molecule type" value="Genomic_DNA"/>
</dbReference>
<dbReference type="EMBL" id="LT962688">
    <property type="protein sequence ID" value="SOR27669.1"/>
    <property type="molecule type" value="Genomic_DNA"/>
</dbReference>
<proteinExistence type="predicted"/>
<name>A0A2N9AN48_METEX</name>
<organism evidence="3 5">
    <name type="scientific">Methylorubrum extorquens</name>
    <name type="common">Methylobacterium dichloromethanicum</name>
    <name type="synonym">Methylobacterium extorquens</name>
    <dbReference type="NCBI Taxonomy" id="408"/>
    <lineage>
        <taxon>Bacteria</taxon>
        <taxon>Pseudomonadati</taxon>
        <taxon>Pseudomonadota</taxon>
        <taxon>Alphaproteobacteria</taxon>
        <taxon>Hyphomicrobiales</taxon>
        <taxon>Methylobacteriaceae</taxon>
        <taxon>Methylorubrum</taxon>
    </lineage>
</organism>
<reference evidence="5" key="1">
    <citation type="submission" date="2017-10" db="EMBL/GenBank/DDBJ databases">
        <authorList>
            <person name="Regsiter A."/>
            <person name="William W."/>
        </authorList>
    </citation>
    <scope>NUCLEOTIDE SEQUENCE [LARGE SCALE GENOMIC DNA]</scope>
</reference>
<accession>A0A2N9AN48</accession>
<gene>
    <name evidence="2" type="ORF">TK0001_1067</name>
    <name evidence="3" type="ORF">TK0001_2166</name>
    <name evidence="4" type="ORF">TK0001_5891</name>
</gene>
<dbReference type="PANTHER" id="PTHR46637:SF1">
    <property type="entry name" value="BLL5188 PROTEIN"/>
    <property type="match status" value="1"/>
</dbReference>
<evidence type="ECO:0000313" key="2">
    <source>
        <dbReference type="EMBL" id="SOR27669.1"/>
    </source>
</evidence>
<dbReference type="NCBIfam" id="NF033580">
    <property type="entry name" value="transpos_IS5_3"/>
    <property type="match status" value="1"/>
</dbReference>
<dbReference type="AlphaFoldDB" id="A0A2N9AN48"/>